<sequence length="127" mass="15630">MIQTIYKYQENEKSGFFYFFKIEYNQWILFNESIKTIYYKQKVDSYILKNSQQISTFDFIIHIQNVSFLEKIGFFQMYFEAIKQFLSKKRNYVVIFSLIPLLEEALEIPEKSRWSIEKLEKEKKRTK</sequence>
<dbReference type="AlphaFoldDB" id="A0A161QW92"/>
<evidence type="ECO:0000313" key="1">
    <source>
        <dbReference type="EMBL" id="KYL05242.1"/>
    </source>
</evidence>
<accession>A0A161QW92</accession>
<dbReference type="EMBL" id="LVEA01000001">
    <property type="protein sequence ID" value="KYL05242.1"/>
    <property type="molecule type" value="Genomic_DNA"/>
</dbReference>
<name>A0A161QW92_9FUSO</name>
<evidence type="ECO:0000313" key="2">
    <source>
        <dbReference type="Proteomes" id="UP000075816"/>
    </source>
</evidence>
<proteinExistence type="predicted"/>
<dbReference type="Proteomes" id="UP000075816">
    <property type="component" value="Unassembled WGS sequence"/>
</dbReference>
<comment type="caution">
    <text evidence="1">The sequence shown here is derived from an EMBL/GenBank/DDBJ whole genome shotgun (WGS) entry which is preliminary data.</text>
</comment>
<reference evidence="1 2" key="1">
    <citation type="submission" date="2016-03" db="EMBL/GenBank/DDBJ databases">
        <title>Comparative genomics of human isolates of Fusobacterium necrophorum.</title>
        <authorList>
            <person name="Jensen A."/>
            <person name="Bank S."/>
            <person name="Andersen P.S."/>
            <person name="Kristensen L.H."/>
            <person name="Prag J."/>
        </authorList>
    </citation>
    <scope>NUCLEOTIDE SEQUENCE [LARGE SCALE GENOMIC DNA]</scope>
    <source>
        <strain evidence="1 2">LS_1264</strain>
    </source>
</reference>
<gene>
    <name evidence="1" type="ORF">A2J07_00470</name>
</gene>
<protein>
    <submittedName>
        <fullName evidence="1">Uncharacterized protein</fullName>
    </submittedName>
</protein>
<organism evidence="1 2">
    <name type="scientific">Fusobacterium necrophorum subsp. funduliforme</name>
    <dbReference type="NCBI Taxonomy" id="143387"/>
    <lineage>
        <taxon>Bacteria</taxon>
        <taxon>Fusobacteriati</taxon>
        <taxon>Fusobacteriota</taxon>
        <taxon>Fusobacteriia</taxon>
        <taxon>Fusobacteriales</taxon>
        <taxon>Fusobacteriaceae</taxon>
        <taxon>Fusobacterium</taxon>
    </lineage>
</organism>
<dbReference type="RefSeq" id="WP_062680735.1">
    <property type="nucleotide sequence ID" value="NZ_CAXOUF010000029.1"/>
</dbReference>